<evidence type="ECO:0000313" key="1">
    <source>
        <dbReference type="EMBL" id="CAL0323665.1"/>
    </source>
</evidence>
<comment type="caution">
    <text evidence="1">The sequence shown here is derived from an EMBL/GenBank/DDBJ whole genome shotgun (WGS) entry which is preliminary data.</text>
</comment>
<keyword evidence="2" id="KW-1185">Reference proteome</keyword>
<dbReference type="AlphaFoldDB" id="A0AAV1XPC8"/>
<gene>
    <name evidence="1" type="ORF">LLUT_LOCUS24725</name>
</gene>
<accession>A0AAV1XPC8</accession>
<proteinExistence type="predicted"/>
<protein>
    <submittedName>
        <fullName evidence="1">Uncharacterized protein</fullName>
    </submittedName>
</protein>
<organism evidence="1 2">
    <name type="scientific">Lupinus luteus</name>
    <name type="common">European yellow lupine</name>
    <dbReference type="NCBI Taxonomy" id="3873"/>
    <lineage>
        <taxon>Eukaryota</taxon>
        <taxon>Viridiplantae</taxon>
        <taxon>Streptophyta</taxon>
        <taxon>Embryophyta</taxon>
        <taxon>Tracheophyta</taxon>
        <taxon>Spermatophyta</taxon>
        <taxon>Magnoliopsida</taxon>
        <taxon>eudicotyledons</taxon>
        <taxon>Gunneridae</taxon>
        <taxon>Pentapetalae</taxon>
        <taxon>rosids</taxon>
        <taxon>fabids</taxon>
        <taxon>Fabales</taxon>
        <taxon>Fabaceae</taxon>
        <taxon>Papilionoideae</taxon>
        <taxon>50 kb inversion clade</taxon>
        <taxon>genistoids sensu lato</taxon>
        <taxon>core genistoids</taxon>
        <taxon>Genisteae</taxon>
        <taxon>Lupinus</taxon>
    </lineage>
</organism>
<sequence length="116" mass="13270">MYRVCMAAIVAIAQGHIDPSHKWKTAFNPIHQNMTRLFSARGLLNLRPDLAGAVTGDSPGVENIQRQVMYMNCWVHGLVAMEDVVAIKAVGKWQRSLQRRWVGWRMVVGWGRDRKR</sequence>
<name>A0AAV1XPC8_LUPLU</name>
<dbReference type="EMBL" id="CAXHTB010000017">
    <property type="protein sequence ID" value="CAL0323665.1"/>
    <property type="molecule type" value="Genomic_DNA"/>
</dbReference>
<reference evidence="1 2" key="1">
    <citation type="submission" date="2024-03" db="EMBL/GenBank/DDBJ databases">
        <authorList>
            <person name="Martinez-Hernandez J."/>
        </authorList>
    </citation>
    <scope>NUCLEOTIDE SEQUENCE [LARGE SCALE GENOMIC DNA]</scope>
</reference>
<evidence type="ECO:0000313" key="2">
    <source>
        <dbReference type="Proteomes" id="UP001497480"/>
    </source>
</evidence>
<dbReference type="Proteomes" id="UP001497480">
    <property type="component" value="Unassembled WGS sequence"/>
</dbReference>